<protein>
    <submittedName>
        <fullName evidence="1">DUF4920 domain-containing protein</fullName>
    </submittedName>
</protein>
<dbReference type="AlphaFoldDB" id="A0A5M7B7J9"/>
<dbReference type="EMBL" id="VWRS01000008">
    <property type="protein sequence ID" value="KAA5823395.1"/>
    <property type="molecule type" value="Genomic_DNA"/>
</dbReference>
<evidence type="ECO:0000313" key="3">
    <source>
        <dbReference type="Proteomes" id="UP000315145"/>
    </source>
</evidence>
<proteinExistence type="predicted"/>
<dbReference type="Proteomes" id="UP000315145">
    <property type="component" value="Unassembled WGS sequence"/>
</dbReference>
<keyword evidence="3" id="KW-1185">Reference proteome</keyword>
<dbReference type="OrthoDB" id="129527at2"/>
<evidence type="ECO:0000313" key="2">
    <source>
        <dbReference type="EMBL" id="TSJ73883.1"/>
    </source>
</evidence>
<sequence>MKSISLVIICVLMLISCNNKTKEEVKNTAKQEKVEYASFGEVIIPNDAIAATSMAAHYKTMKSGDSINSKIIATVNDVCQAKGCWMRLNLDDQNEVMVKFKDYGFFVPKDIKGKQVIINGKAFVTEVSVDEQRHYAEDAGKSPQDIAAITTPKRTYSFEADGVLVAK</sequence>
<reference evidence="1" key="3">
    <citation type="submission" date="2019-09" db="EMBL/GenBank/DDBJ databases">
        <authorList>
            <person name="Zhang D.-C."/>
        </authorList>
    </citation>
    <scope>NUCLEOTIDE SEQUENCE</scope>
    <source>
        <strain evidence="1">RU-4-M-4</strain>
    </source>
</reference>
<dbReference type="PROSITE" id="PS51257">
    <property type="entry name" value="PROKAR_LIPOPROTEIN"/>
    <property type="match status" value="1"/>
</dbReference>
<dbReference type="InterPro" id="IPR032577">
    <property type="entry name" value="DUF4920"/>
</dbReference>
<dbReference type="Pfam" id="PF16267">
    <property type="entry name" value="DUF4920"/>
    <property type="match status" value="1"/>
</dbReference>
<dbReference type="Proteomes" id="UP000322315">
    <property type="component" value="Unassembled WGS sequence"/>
</dbReference>
<dbReference type="EMBL" id="VMBF01000008">
    <property type="protein sequence ID" value="TSJ73883.1"/>
    <property type="molecule type" value="Genomic_DNA"/>
</dbReference>
<reference evidence="2 3" key="2">
    <citation type="submission" date="2019-07" db="EMBL/GenBank/DDBJ databases">
        <title>Algibacter marinivivus sp. nov., isolated from the surface of a marine red alga.</title>
        <authorList>
            <person name="Zhong X."/>
            <person name="Xu W."/>
            <person name="Zhang Y."/>
            <person name="Zhang Q."/>
            <person name="Du Z."/>
        </authorList>
    </citation>
    <scope>NUCLEOTIDE SEQUENCE [LARGE SCALE GENOMIC DNA]</scope>
    <source>
        <strain evidence="2 3">RU-4-M-4</strain>
    </source>
</reference>
<dbReference type="RefSeq" id="WP_144116884.1">
    <property type="nucleotide sequence ID" value="NZ_JACHGE010000002.1"/>
</dbReference>
<reference evidence="1 4" key="1">
    <citation type="journal article" date="2015" name="Int. J. Syst. Evol. Microbiol.">
        <title>Algibacter amylolyticus sp. nov., isolated from intertidal sediment.</title>
        <authorList>
            <person name="Zhang D.C."/>
            <person name="Wu J."/>
            <person name="Neuner K."/>
            <person name="Yao J."/>
            <person name="Margesin R."/>
        </authorList>
    </citation>
    <scope>NUCLEOTIDE SEQUENCE [LARGE SCALE GENOMIC DNA]</scope>
    <source>
        <strain evidence="1 4">RU-4-M-4</strain>
    </source>
</reference>
<evidence type="ECO:0000313" key="4">
    <source>
        <dbReference type="Proteomes" id="UP000322315"/>
    </source>
</evidence>
<name>A0A5M7B7J9_9FLAO</name>
<organism evidence="1 4">
    <name type="scientific">Algibacter amylolyticus</name>
    <dbReference type="NCBI Taxonomy" id="1608400"/>
    <lineage>
        <taxon>Bacteria</taxon>
        <taxon>Pseudomonadati</taxon>
        <taxon>Bacteroidota</taxon>
        <taxon>Flavobacteriia</taxon>
        <taxon>Flavobacteriales</taxon>
        <taxon>Flavobacteriaceae</taxon>
        <taxon>Algibacter</taxon>
    </lineage>
</organism>
<comment type="caution">
    <text evidence="1">The sequence shown here is derived from an EMBL/GenBank/DDBJ whole genome shotgun (WGS) entry which is preliminary data.</text>
</comment>
<evidence type="ECO:0000313" key="1">
    <source>
        <dbReference type="EMBL" id="KAA5823395.1"/>
    </source>
</evidence>
<accession>A0A5M7B7J9</accession>
<gene>
    <name evidence="1" type="ORF">F2B50_11860</name>
    <name evidence="2" type="ORF">FPF71_11860</name>
</gene>